<name>A0A1B0BSK6_9MUSC</name>
<proteinExistence type="predicted"/>
<reference evidence="2" key="1">
    <citation type="submission" date="2015-01" db="EMBL/GenBank/DDBJ databases">
        <authorList>
            <person name="Aksoy S."/>
            <person name="Warren W."/>
            <person name="Wilson R.K."/>
        </authorList>
    </citation>
    <scope>NUCLEOTIDE SEQUENCE [LARGE SCALE GENOMIC DNA]</scope>
    <source>
        <strain evidence="2">IAEA</strain>
    </source>
</reference>
<reference evidence="1" key="2">
    <citation type="submission" date="2020-05" db="UniProtKB">
        <authorList>
            <consortium name="EnsemblMetazoa"/>
        </authorList>
    </citation>
    <scope>IDENTIFICATION</scope>
    <source>
        <strain evidence="1">IAEA</strain>
    </source>
</reference>
<dbReference type="EnsemblMetazoa" id="GPPI039295-RA">
    <property type="protein sequence ID" value="GPPI039295-PA"/>
    <property type="gene ID" value="GPPI039295"/>
</dbReference>
<keyword evidence="2" id="KW-1185">Reference proteome</keyword>
<evidence type="ECO:0000313" key="2">
    <source>
        <dbReference type="Proteomes" id="UP000092460"/>
    </source>
</evidence>
<dbReference type="EMBL" id="JXJN01019754">
    <property type="status" value="NOT_ANNOTATED_CDS"/>
    <property type="molecule type" value="Genomic_DNA"/>
</dbReference>
<dbReference type="VEuPathDB" id="VectorBase:GPPI039295"/>
<sequence>MALNGLKALKVLRERNTFKFSFSSISKENTDTFSRENVDFCDWRASPAAPSCPLPLPICAEAASVVASARYDVASVAPELWDSILKSSSILRCFSKLRRFDLTEIRLVAVLCVVAGKVC</sequence>
<dbReference type="Proteomes" id="UP000092460">
    <property type="component" value="Unassembled WGS sequence"/>
</dbReference>
<organism evidence="1 2">
    <name type="scientific">Glossina palpalis gambiensis</name>
    <dbReference type="NCBI Taxonomy" id="67801"/>
    <lineage>
        <taxon>Eukaryota</taxon>
        <taxon>Metazoa</taxon>
        <taxon>Ecdysozoa</taxon>
        <taxon>Arthropoda</taxon>
        <taxon>Hexapoda</taxon>
        <taxon>Insecta</taxon>
        <taxon>Pterygota</taxon>
        <taxon>Neoptera</taxon>
        <taxon>Endopterygota</taxon>
        <taxon>Diptera</taxon>
        <taxon>Brachycera</taxon>
        <taxon>Muscomorpha</taxon>
        <taxon>Hippoboscoidea</taxon>
        <taxon>Glossinidae</taxon>
        <taxon>Glossina</taxon>
    </lineage>
</organism>
<accession>A0A1B0BSK6</accession>
<dbReference type="AlphaFoldDB" id="A0A1B0BSK6"/>
<evidence type="ECO:0000313" key="1">
    <source>
        <dbReference type="EnsemblMetazoa" id="GPPI039295-PA"/>
    </source>
</evidence>
<protein>
    <submittedName>
        <fullName evidence="1">Uncharacterized protein</fullName>
    </submittedName>
</protein>